<dbReference type="RefSeq" id="WP_097113783.1">
    <property type="nucleotide sequence ID" value="NZ_CP083931.1"/>
</dbReference>
<accession>A0A286E743</accession>
<name>A0A286E743_9NEIS</name>
<keyword evidence="2" id="KW-1185">Reference proteome</keyword>
<organism evidence="1 2">
    <name type="scientific">Alysiella filiformis DSM 16848</name>
    <dbReference type="NCBI Taxonomy" id="1120981"/>
    <lineage>
        <taxon>Bacteria</taxon>
        <taxon>Pseudomonadati</taxon>
        <taxon>Pseudomonadota</taxon>
        <taxon>Betaproteobacteria</taxon>
        <taxon>Neisseriales</taxon>
        <taxon>Neisseriaceae</taxon>
        <taxon>Alysiella</taxon>
    </lineage>
</organism>
<evidence type="ECO:0000313" key="1">
    <source>
        <dbReference type="EMBL" id="SOD66716.1"/>
    </source>
</evidence>
<dbReference type="OrthoDB" id="8610837at2"/>
<proteinExistence type="predicted"/>
<dbReference type="EMBL" id="OCNF01000004">
    <property type="protein sequence ID" value="SOD66716.1"/>
    <property type="molecule type" value="Genomic_DNA"/>
</dbReference>
<dbReference type="InterPro" id="IPR027417">
    <property type="entry name" value="P-loop_NTPase"/>
</dbReference>
<reference evidence="1 2" key="1">
    <citation type="submission" date="2017-09" db="EMBL/GenBank/DDBJ databases">
        <authorList>
            <person name="Ehlers B."/>
            <person name="Leendertz F.H."/>
        </authorList>
    </citation>
    <scope>NUCLEOTIDE SEQUENCE [LARGE SCALE GENOMIC DNA]</scope>
    <source>
        <strain evidence="1 2">DSM 16848</strain>
    </source>
</reference>
<dbReference type="Proteomes" id="UP000219669">
    <property type="component" value="Unassembled WGS sequence"/>
</dbReference>
<dbReference type="SUPFAM" id="SSF52540">
    <property type="entry name" value="P-loop containing nucleoside triphosphate hydrolases"/>
    <property type="match status" value="1"/>
</dbReference>
<protein>
    <submittedName>
        <fullName evidence="1">AAA domain-containing protein, putative AbiEii toxin, Type IV TA system</fullName>
    </submittedName>
</protein>
<evidence type="ECO:0000313" key="2">
    <source>
        <dbReference type="Proteomes" id="UP000219669"/>
    </source>
</evidence>
<dbReference type="Gene3D" id="3.40.50.300">
    <property type="entry name" value="P-loop containing nucleotide triphosphate hydrolases"/>
    <property type="match status" value="1"/>
</dbReference>
<gene>
    <name evidence="1" type="ORF">SAMN02746062_00710</name>
</gene>
<sequence length="396" mass="46094">MIITRLKIDNLYGFQDFELDLTYPRKQPQSFVDYEYLEDVPSFKFKRVCILMGTNASGKTSLGKVIWGIQTYINRNLSRLPIQLYEAICDKRKSAQIEIEFVIPDLNIFQYIFIEFKEQEITNKKEYQIKLLPNDTNLTVQKRLKQKKSEPIDLNNSSNDILSLLNQTQMTKTFTAPFSYKFVKNDNNRFQLGSTLNSNNLNKLLPILQTFDTTIVDVSPLITEKKDGESIFEGYTVFFENGDTVKVTDDGETFTEREKNRFSKGTYDVLSVADFILRILKNVNTSSSATYFLDEKLASSHSELEMTILNLIIQKLNKHSQFFYTTHNYDVLDLNLPAHSFVFLHKENGYCQAEQPEKLGFSKNDRKLKGYVRNNYFRTVPSTHLLDELMWGEDDE</sequence>
<dbReference type="AlphaFoldDB" id="A0A286E743"/>